<keyword evidence="4 8" id="KW-0378">Hydrolase</keyword>
<dbReference type="Pfam" id="PF00172">
    <property type="entry name" value="Zn_clus"/>
    <property type="match status" value="1"/>
</dbReference>
<evidence type="ECO:0000259" key="11">
    <source>
        <dbReference type="PROSITE" id="PS50048"/>
    </source>
</evidence>
<keyword evidence="5 8" id="KW-0442">Lipid degradation</keyword>
<keyword evidence="3 9" id="KW-0732">Signal</keyword>
<dbReference type="FunCoup" id="G7DST7">
    <property type="interactions" value="184"/>
</dbReference>
<dbReference type="PANTHER" id="PTHR10728">
    <property type="entry name" value="CYTOSOLIC PHOSPHOLIPASE A2"/>
    <property type="match status" value="1"/>
</dbReference>
<dbReference type="SMART" id="SM00022">
    <property type="entry name" value="PLAc"/>
    <property type="match status" value="1"/>
</dbReference>
<protein>
    <recommendedName>
        <fullName evidence="2 9">Lysophospholipase</fullName>
        <ecNumber evidence="2 9">3.1.1.5</ecNumber>
    </recommendedName>
</protein>
<evidence type="ECO:0000259" key="12">
    <source>
        <dbReference type="PROSITE" id="PS51210"/>
    </source>
</evidence>
<evidence type="ECO:0000256" key="3">
    <source>
        <dbReference type="ARBA" id="ARBA00022729"/>
    </source>
</evidence>
<evidence type="ECO:0000256" key="9">
    <source>
        <dbReference type="RuleBase" id="RU362103"/>
    </source>
</evidence>
<evidence type="ECO:0000256" key="8">
    <source>
        <dbReference type="PROSITE-ProRule" id="PRU00555"/>
    </source>
</evidence>
<dbReference type="PANTHER" id="PTHR10728:SF33">
    <property type="entry name" value="LYSOPHOSPHOLIPASE 1-RELATED"/>
    <property type="match status" value="1"/>
</dbReference>
<dbReference type="GO" id="GO:0008270">
    <property type="term" value="F:zinc ion binding"/>
    <property type="evidence" value="ECO:0007669"/>
    <property type="project" value="InterPro"/>
</dbReference>
<dbReference type="PROSITE" id="PS51210">
    <property type="entry name" value="PLA2C"/>
    <property type="match status" value="1"/>
</dbReference>
<organism evidence="13 14">
    <name type="scientific">Mixia osmundae (strain CBS 9802 / IAM 14324 / JCM 22182 / KY 12970)</name>
    <dbReference type="NCBI Taxonomy" id="764103"/>
    <lineage>
        <taxon>Eukaryota</taxon>
        <taxon>Fungi</taxon>
        <taxon>Dikarya</taxon>
        <taxon>Basidiomycota</taxon>
        <taxon>Pucciniomycotina</taxon>
        <taxon>Mixiomycetes</taxon>
        <taxon>Mixiales</taxon>
        <taxon>Mixiaceae</taxon>
        <taxon>Mixia</taxon>
    </lineage>
</organism>
<dbReference type="GO" id="GO:0000981">
    <property type="term" value="F:DNA-binding transcription factor activity, RNA polymerase II-specific"/>
    <property type="evidence" value="ECO:0007669"/>
    <property type="project" value="InterPro"/>
</dbReference>
<feature type="domain" description="PLA2c" evidence="12">
    <location>
        <begin position="44"/>
        <end position="603"/>
    </location>
</feature>
<dbReference type="CDD" id="cd00067">
    <property type="entry name" value="GAL4"/>
    <property type="match status" value="1"/>
</dbReference>
<feature type="region of interest" description="Disordered" evidence="10">
    <location>
        <begin position="679"/>
        <end position="707"/>
    </location>
</feature>
<reference evidence="13 14" key="2">
    <citation type="journal article" date="2012" name="Open Biol.">
        <title>Characteristics of nucleosomes and linker DNA regions on the genome of the basidiomycete Mixia osmundae revealed by mono- and dinucleosome mapping.</title>
        <authorList>
            <person name="Nishida H."/>
            <person name="Kondo S."/>
            <person name="Matsumoto T."/>
            <person name="Suzuki Y."/>
            <person name="Yoshikawa H."/>
            <person name="Taylor T.D."/>
            <person name="Sugiyama J."/>
        </authorList>
    </citation>
    <scope>NUCLEOTIDE SEQUENCE [LARGE SCALE GENOMIC DNA]</scope>
    <source>
        <strain evidence="14">CBS 9802 / IAM 14324 / JCM 22182 / KY 12970</strain>
    </source>
</reference>
<evidence type="ECO:0000256" key="4">
    <source>
        <dbReference type="ARBA" id="ARBA00022801"/>
    </source>
</evidence>
<evidence type="ECO:0000256" key="7">
    <source>
        <dbReference type="ARBA" id="ARBA00023180"/>
    </source>
</evidence>
<dbReference type="STRING" id="764103.G7DST7"/>
<dbReference type="InterPro" id="IPR002642">
    <property type="entry name" value="LysoPLipase_cat_dom"/>
</dbReference>
<dbReference type="InterPro" id="IPR001138">
    <property type="entry name" value="Zn2Cys6_DnaBD"/>
</dbReference>
<dbReference type="InterPro" id="IPR036864">
    <property type="entry name" value="Zn2-C6_fun-type_DNA-bd_sf"/>
</dbReference>
<keyword evidence="7" id="KW-0325">Glycoprotein</keyword>
<dbReference type="HOGENOM" id="CLU_332623_0_0_1"/>
<keyword evidence="6 8" id="KW-0443">Lipid metabolism</keyword>
<reference evidence="13 14" key="1">
    <citation type="journal article" date="2011" name="J. Gen. Appl. Microbiol.">
        <title>Draft genome sequencing of the enigmatic basidiomycete Mixia osmundae.</title>
        <authorList>
            <person name="Nishida H."/>
            <person name="Nagatsuka Y."/>
            <person name="Sugiyama J."/>
        </authorList>
    </citation>
    <scope>NUCLEOTIDE SEQUENCE [LARGE SCALE GENOMIC DNA]</scope>
    <source>
        <strain evidence="14">CBS 9802 / IAM 14324 / JCM 22182 / KY 12970</strain>
    </source>
</reference>
<dbReference type="AlphaFoldDB" id="G7DST7"/>
<dbReference type="EMBL" id="BABT02000011">
    <property type="protein sequence ID" value="GAA93647.1"/>
    <property type="molecule type" value="Genomic_DNA"/>
</dbReference>
<dbReference type="SUPFAM" id="SSF52151">
    <property type="entry name" value="FabD/lysophospholipase-like"/>
    <property type="match status" value="1"/>
</dbReference>
<dbReference type="GO" id="GO:0004623">
    <property type="term" value="F:phospholipase A2 activity"/>
    <property type="evidence" value="ECO:0007669"/>
    <property type="project" value="TreeGrafter"/>
</dbReference>
<comment type="catalytic activity">
    <reaction evidence="9">
        <text>a 1-acyl-sn-glycero-3-phosphocholine + H2O = sn-glycerol 3-phosphocholine + a fatty acid + H(+)</text>
        <dbReference type="Rhea" id="RHEA:15177"/>
        <dbReference type="ChEBI" id="CHEBI:15377"/>
        <dbReference type="ChEBI" id="CHEBI:15378"/>
        <dbReference type="ChEBI" id="CHEBI:16870"/>
        <dbReference type="ChEBI" id="CHEBI:28868"/>
        <dbReference type="ChEBI" id="CHEBI:58168"/>
        <dbReference type="EC" id="3.1.1.5"/>
    </reaction>
</comment>
<feature type="chain" id="PRO_5005132518" description="Lysophospholipase" evidence="9">
    <location>
        <begin position="25"/>
        <end position="858"/>
    </location>
</feature>
<dbReference type="SMART" id="SM00066">
    <property type="entry name" value="GAL4"/>
    <property type="match status" value="1"/>
</dbReference>
<evidence type="ECO:0000256" key="1">
    <source>
        <dbReference type="ARBA" id="ARBA00008780"/>
    </source>
</evidence>
<name>G7DST7_MIXOS</name>
<feature type="signal peptide" evidence="9">
    <location>
        <begin position="1"/>
        <end position="24"/>
    </location>
</feature>
<dbReference type="OrthoDB" id="4084751at2759"/>
<evidence type="ECO:0000256" key="2">
    <source>
        <dbReference type="ARBA" id="ARBA00013274"/>
    </source>
</evidence>
<comment type="caution">
    <text evidence="13">The sequence shown here is derived from an EMBL/GenBank/DDBJ whole genome shotgun (WGS) entry which is preliminary data.</text>
</comment>
<dbReference type="InParanoid" id="G7DST7"/>
<evidence type="ECO:0000256" key="6">
    <source>
        <dbReference type="ARBA" id="ARBA00023098"/>
    </source>
</evidence>
<evidence type="ECO:0000313" key="13">
    <source>
        <dbReference type="EMBL" id="GAA93647.1"/>
    </source>
</evidence>
<dbReference type="Proteomes" id="UP000009131">
    <property type="component" value="Unassembled WGS sequence"/>
</dbReference>
<dbReference type="GO" id="GO:0005829">
    <property type="term" value="C:cytosol"/>
    <property type="evidence" value="ECO:0007669"/>
    <property type="project" value="TreeGrafter"/>
</dbReference>
<evidence type="ECO:0000256" key="10">
    <source>
        <dbReference type="SAM" id="MobiDB-lite"/>
    </source>
</evidence>
<dbReference type="Pfam" id="PF01735">
    <property type="entry name" value="PLA2_B"/>
    <property type="match status" value="1"/>
</dbReference>
<feature type="domain" description="Zn(2)-C6 fungal-type" evidence="11">
    <location>
        <begin position="632"/>
        <end position="661"/>
    </location>
</feature>
<evidence type="ECO:0000256" key="5">
    <source>
        <dbReference type="ARBA" id="ARBA00022963"/>
    </source>
</evidence>
<gene>
    <name evidence="13" type="primary">Mo00291</name>
    <name evidence="13" type="ORF">E5Q_00291</name>
</gene>
<dbReference type="Gene3D" id="3.40.1090.10">
    <property type="entry name" value="Cytosolic phospholipase A2 catalytic domain"/>
    <property type="match status" value="1"/>
</dbReference>
<sequence>MLTSASFLGFRCLSLLLLAHSLDAAAIAPLPGAVSSGYAPTMGACPSTPLVRDTGSPLKGSQAVSAEEAAYVASRQATLPTLWNTYISSTGTGYTKAQFTKGYPNFGIAVSGGGERAALYGAGALSAFDARNSSAVRTKTAGLLQLASRITGLSGGSWIVGSLASRGLPTLSSLVFGGDSSPNGWILQKGLFETGDPAGDAAYYANILHDVEAKRLAGFPVSLTDVFGRTIAYHFDPGTTIANFYSAAAPNHAAALDFGPTIKSTMAYTKFQMPYPLIVVDSLQYDTEKVDLSDPVYEIGPAEFANYDPILSRATNLTYLGTEINNGKPVGQCAMHFSNLGFVQGSSASLFVDLVNNITSIAAQLGLAALADELQATKALTARYPNPFEGQMPSTYEESNQPVISIVDGGLNLENVPFAPHLVKARNTDVILALDASADTSDNHPDGASLIATSQRASMSQGYFSFPPVPSSTGAFQAGNYSSRPTFFGCKCESTTASQTYPLVIYLPNRPIGAGTTTNYSTFTLSYTLAQQSSFFDYAHTIASSGIPTADGGSDPAWGTCLACAVLDRARNRAGPLSLATVDSLAKVHRSSRNPQRWRKTQIIVAPTSIVMAVKTKSAVAKKPRKQREILSCDHCRAKKLKCDRLMPCGACKTRKVLCSNVGKRESILASHHQELMADTNAASHRSRRAPSSVNLQTPFSDDDMTDADGEAEAAEIDDDSTILGEPALENRSASISSSSTLISQNEAHMGASWTKLPPAFAHLERIEIPAIREPPPSHPVQDDFLQRVYDNSHGRTFKLEMPLDKVKQHSQYTAMANAFDSYGEQFYSPCQTDNFLAASDFSSQHGEALELAGSSGA</sequence>
<comment type="similarity">
    <text evidence="1 9">Belongs to the lysophospholipase family.</text>
</comment>
<evidence type="ECO:0000313" key="14">
    <source>
        <dbReference type="Proteomes" id="UP000009131"/>
    </source>
</evidence>
<dbReference type="PROSITE" id="PS00463">
    <property type="entry name" value="ZN2_CY6_FUNGAL_1"/>
    <property type="match status" value="1"/>
</dbReference>
<dbReference type="GO" id="GO:0046475">
    <property type="term" value="P:glycerophospholipid catabolic process"/>
    <property type="evidence" value="ECO:0007669"/>
    <property type="project" value="TreeGrafter"/>
</dbReference>
<dbReference type="InterPro" id="IPR016035">
    <property type="entry name" value="Acyl_Trfase/lysoPLipase"/>
</dbReference>
<dbReference type="Gene3D" id="4.10.240.10">
    <property type="entry name" value="Zn(2)-C6 fungal-type DNA-binding domain"/>
    <property type="match status" value="1"/>
</dbReference>
<keyword evidence="14" id="KW-1185">Reference proteome</keyword>
<dbReference type="EC" id="3.1.1.5" evidence="2 9"/>
<dbReference type="PROSITE" id="PS50048">
    <property type="entry name" value="ZN2_CY6_FUNGAL_2"/>
    <property type="match status" value="1"/>
</dbReference>
<dbReference type="SUPFAM" id="SSF57701">
    <property type="entry name" value="Zn2/Cys6 DNA-binding domain"/>
    <property type="match status" value="1"/>
</dbReference>
<dbReference type="eggNOG" id="KOG1325">
    <property type="taxonomic scope" value="Eukaryota"/>
</dbReference>
<dbReference type="GO" id="GO:0004622">
    <property type="term" value="F:phosphatidylcholine lysophospholipase activity"/>
    <property type="evidence" value="ECO:0007669"/>
    <property type="project" value="UniProtKB-EC"/>
</dbReference>
<accession>G7DST7</accession>
<proteinExistence type="inferred from homology"/>